<dbReference type="InterPro" id="IPR029058">
    <property type="entry name" value="AB_hydrolase_fold"/>
</dbReference>
<organism evidence="2">
    <name type="scientific">metagenome</name>
    <dbReference type="NCBI Taxonomy" id="256318"/>
    <lineage>
        <taxon>unclassified sequences</taxon>
        <taxon>metagenomes</taxon>
    </lineage>
</organism>
<evidence type="ECO:0000313" key="2">
    <source>
        <dbReference type="EMBL" id="CUR56453.1"/>
    </source>
</evidence>
<protein>
    <recommendedName>
        <fullName evidence="1">KANL3/Tex30 alpha/beta hydrolase-like domain-containing protein</fullName>
    </recommendedName>
</protein>
<proteinExistence type="predicted"/>
<dbReference type="AlphaFoldDB" id="A0A2P2C351"/>
<name>A0A2P2C351_9ZZZZ</name>
<gene>
    <name evidence="2" type="ORF">NOCA2350006</name>
</gene>
<dbReference type="InterPro" id="IPR046879">
    <property type="entry name" value="KANL3/Tex30_Abhydrolase"/>
</dbReference>
<evidence type="ECO:0000259" key="1">
    <source>
        <dbReference type="Pfam" id="PF20408"/>
    </source>
</evidence>
<dbReference type="SUPFAM" id="SSF53474">
    <property type="entry name" value="alpha/beta-Hydrolases"/>
    <property type="match status" value="1"/>
</dbReference>
<dbReference type="Gene3D" id="3.40.50.1820">
    <property type="entry name" value="alpha/beta hydrolase"/>
    <property type="match status" value="1"/>
</dbReference>
<reference evidence="2" key="1">
    <citation type="submission" date="2015-08" db="EMBL/GenBank/DDBJ databases">
        <authorList>
            <person name="Babu N.S."/>
            <person name="Beckwith C.J."/>
            <person name="Beseler K.G."/>
            <person name="Brison A."/>
            <person name="Carone J.V."/>
            <person name="Caskin T.P."/>
            <person name="Diamond M."/>
            <person name="Durham M.E."/>
            <person name="Foxe J.M."/>
            <person name="Go M."/>
            <person name="Henderson B.A."/>
            <person name="Jones I.B."/>
            <person name="McGettigan J.A."/>
            <person name="Micheletti S.J."/>
            <person name="Nasrallah M.E."/>
            <person name="Ortiz D."/>
            <person name="Piller C.R."/>
            <person name="Privatt S.R."/>
            <person name="Schneider S.L."/>
            <person name="Sharp S."/>
            <person name="Smith T.C."/>
            <person name="Stanton J.D."/>
            <person name="Ullery H.E."/>
            <person name="Wilson R.J."/>
            <person name="Serrano M.G."/>
            <person name="Buck G."/>
            <person name="Lee V."/>
            <person name="Wang Y."/>
            <person name="Carvalho R."/>
            <person name="Voegtly L."/>
            <person name="Shi R."/>
            <person name="Duckworth R."/>
            <person name="Johnson A."/>
            <person name="Loviza R."/>
            <person name="Walstead R."/>
            <person name="Shah Z."/>
            <person name="Kiflezghi M."/>
            <person name="Wade K."/>
            <person name="Ball S.L."/>
            <person name="Bradley K.W."/>
            <person name="Asai D.J."/>
            <person name="Bowman C.A."/>
            <person name="Russell D.A."/>
            <person name="Pope W.H."/>
            <person name="Jacobs-Sera D."/>
            <person name="Hendrix R.W."/>
            <person name="Hatfull G.F."/>
        </authorList>
    </citation>
    <scope>NUCLEOTIDE SEQUENCE</scope>
</reference>
<dbReference type="Pfam" id="PF20408">
    <property type="entry name" value="Abhydrolase_11"/>
    <property type="match status" value="1"/>
</dbReference>
<dbReference type="EMBL" id="CZKA01000029">
    <property type="protein sequence ID" value="CUR56453.1"/>
    <property type="molecule type" value="Genomic_DNA"/>
</dbReference>
<feature type="domain" description="KANL3/Tex30 alpha/beta hydrolase-like" evidence="1">
    <location>
        <begin position="86"/>
        <end position="144"/>
    </location>
</feature>
<sequence>MPTPDLTRYDAPGHPEAVILMLHGGKDRSTQAVTGRSASWRRSLAMQRSIAPGAHKAGVSVWLLRYGIRGWNDPAAPSPVPDARWALSQLEQVGVPVVLLGHSMGGRTAVHVADDPRVVGVVALAPWLPSQEPVEALRGKHLVAAHGGADRITSANATRAYVARAEAVTASAEMIDMGRVGHYMLRDASRWNEIALKRSLGLLKVPHV</sequence>
<accession>A0A2P2C351</accession>